<dbReference type="Proteomes" id="UP001499863">
    <property type="component" value="Unassembled WGS sequence"/>
</dbReference>
<accession>A0ABP4IIW0</accession>
<name>A0ABP4IIW0_9ACTN</name>
<feature type="region of interest" description="Disordered" evidence="1">
    <location>
        <begin position="1"/>
        <end position="22"/>
    </location>
</feature>
<comment type="caution">
    <text evidence="2">The sequence shown here is derived from an EMBL/GenBank/DDBJ whole genome shotgun (WGS) entry which is preliminary data.</text>
</comment>
<evidence type="ECO:0000313" key="3">
    <source>
        <dbReference type="Proteomes" id="UP001499863"/>
    </source>
</evidence>
<gene>
    <name evidence="2" type="ORF">GCM10009639_15050</name>
</gene>
<proteinExistence type="predicted"/>
<organism evidence="2 3">
    <name type="scientific">Kitasatospora putterlickiae</name>
    <dbReference type="NCBI Taxonomy" id="221725"/>
    <lineage>
        <taxon>Bacteria</taxon>
        <taxon>Bacillati</taxon>
        <taxon>Actinomycetota</taxon>
        <taxon>Actinomycetes</taxon>
        <taxon>Kitasatosporales</taxon>
        <taxon>Streptomycetaceae</taxon>
        <taxon>Kitasatospora</taxon>
    </lineage>
</organism>
<evidence type="ECO:0000313" key="2">
    <source>
        <dbReference type="EMBL" id="GAA1388488.1"/>
    </source>
</evidence>
<evidence type="ECO:0000256" key="1">
    <source>
        <dbReference type="SAM" id="MobiDB-lite"/>
    </source>
</evidence>
<dbReference type="RefSeq" id="WP_344329841.1">
    <property type="nucleotide sequence ID" value="NZ_BAAAKJ010000070.1"/>
</dbReference>
<keyword evidence="3" id="KW-1185">Reference proteome</keyword>
<dbReference type="EMBL" id="BAAAKJ010000070">
    <property type="protein sequence ID" value="GAA1388488.1"/>
    <property type="molecule type" value="Genomic_DNA"/>
</dbReference>
<protein>
    <submittedName>
        <fullName evidence="2">Uncharacterized protein</fullName>
    </submittedName>
</protein>
<sequence length="380" mass="40333">MVFDPHSTQDGRSGGPSNSQRSTLAEAVEALAAAVAGSADGPEGGERFDAALRRVAGELGSAGEAESAAAGPRLAALLMDTPLFPRAYLAMMVGACVEGGADPAACADPVLAGLRESLAGALLLLDRWAGAGEDALPDPDRDDPGHAHARLTGPGRTDARQAHRAVAGWWTLDLWRRAAFALCTHAAVRRAARADGVTEVLTELIDRYRERSEQHDLKGLRHLAAALDDEPLLVLHRPSGTGYLLRMDGLTDNFQLHTLLAEALIGGGHLPGTRPDPEVVALSRTRWLDGRRFIATGAFNLVAPDGGWIWNEGMPEDIPVVDGVRTLVLDPQPYERSWAAGRFVEQVPGDLRLERVLAPEEAAARLAAAAPAPAFEQAVR</sequence>
<feature type="region of interest" description="Disordered" evidence="1">
    <location>
        <begin position="134"/>
        <end position="159"/>
    </location>
</feature>
<reference evidence="3" key="1">
    <citation type="journal article" date="2019" name="Int. J. Syst. Evol. Microbiol.">
        <title>The Global Catalogue of Microorganisms (GCM) 10K type strain sequencing project: providing services to taxonomists for standard genome sequencing and annotation.</title>
        <authorList>
            <consortium name="The Broad Institute Genomics Platform"/>
            <consortium name="The Broad Institute Genome Sequencing Center for Infectious Disease"/>
            <person name="Wu L."/>
            <person name="Ma J."/>
        </authorList>
    </citation>
    <scope>NUCLEOTIDE SEQUENCE [LARGE SCALE GENOMIC DNA]</scope>
    <source>
        <strain evidence="3">JCM 12393</strain>
    </source>
</reference>